<protein>
    <submittedName>
        <fullName evidence="2">Transcription cofactor vestigial-like protein 4,TDU repeat</fullName>
    </submittedName>
</protein>
<name>A0A5E4LZF0_9HEMI</name>
<dbReference type="InterPro" id="IPR028184">
    <property type="entry name" value="VGLL4"/>
</dbReference>
<gene>
    <name evidence="2" type="ORF">CINCED_3A005122</name>
</gene>
<feature type="compositionally biased region" description="Basic residues" evidence="1">
    <location>
        <begin position="19"/>
        <end position="39"/>
    </location>
</feature>
<dbReference type="AlphaFoldDB" id="A0A5E4LZF0"/>
<dbReference type="InterPro" id="IPR006627">
    <property type="entry name" value="TDU_repeat"/>
</dbReference>
<dbReference type="PANTHER" id="PTHR17604">
    <property type="entry name" value="TRANSCRIPTION COFACTOR VESTIGIAL-LIKE PROTEIN 4"/>
    <property type="match status" value="1"/>
</dbReference>
<evidence type="ECO:0000313" key="3">
    <source>
        <dbReference type="Proteomes" id="UP000325440"/>
    </source>
</evidence>
<feature type="compositionally biased region" description="Acidic residues" evidence="1">
    <location>
        <begin position="211"/>
        <end position="224"/>
    </location>
</feature>
<feature type="region of interest" description="Disordered" evidence="1">
    <location>
        <begin position="7"/>
        <end position="48"/>
    </location>
</feature>
<dbReference type="GO" id="GO:0045892">
    <property type="term" value="P:negative regulation of DNA-templated transcription"/>
    <property type="evidence" value="ECO:0007669"/>
    <property type="project" value="TreeGrafter"/>
</dbReference>
<evidence type="ECO:0000256" key="1">
    <source>
        <dbReference type="SAM" id="MobiDB-lite"/>
    </source>
</evidence>
<sequence>MSLCVMFSRFEQQQQQQQQHHHHRRHHHHHPHHHHHLHRDGRNNKADRSRHLWQPWVERAGNFDDRSRSLSLRCSAMEGTVGTVGKWKRERRHRAVCTSPVSPPPSYLRNSQEPLDMTTTASSAASRALLPKERASVIMAAAAAASSPSSVTAATGHRTSASGGISDPVIDEHFRRSLGKDYMNVFAPAVIARRDQTPAADPIDVAGGSGDDNDVDDDDDDDDVGLSAVDDHFAKALGDTWVKLQKEEYQKKRKESTTTGGDGGGRQKVNVYAA</sequence>
<feature type="region of interest" description="Disordered" evidence="1">
    <location>
        <begin position="197"/>
        <end position="227"/>
    </location>
</feature>
<dbReference type="Proteomes" id="UP000325440">
    <property type="component" value="Unassembled WGS sequence"/>
</dbReference>
<evidence type="ECO:0000313" key="2">
    <source>
        <dbReference type="EMBL" id="VVC24623.1"/>
    </source>
</evidence>
<feature type="region of interest" description="Disordered" evidence="1">
    <location>
        <begin position="248"/>
        <end position="274"/>
    </location>
</feature>
<dbReference type="Pfam" id="PF15245">
    <property type="entry name" value="VGLL4"/>
    <property type="match status" value="1"/>
</dbReference>
<accession>A0A5E4LZF0</accession>
<dbReference type="PANTHER" id="PTHR17604:SF7">
    <property type="entry name" value="TONDU-DOMAIN-CONTAINING GROWTH INHIBITOR, ISOFORM A"/>
    <property type="match status" value="1"/>
</dbReference>
<dbReference type="SMART" id="SM00711">
    <property type="entry name" value="TDU"/>
    <property type="match status" value="2"/>
</dbReference>
<dbReference type="GO" id="GO:0001223">
    <property type="term" value="F:transcription coactivator binding"/>
    <property type="evidence" value="ECO:0007669"/>
    <property type="project" value="TreeGrafter"/>
</dbReference>
<dbReference type="OrthoDB" id="10040691at2759"/>
<organism evidence="2 3">
    <name type="scientific">Cinara cedri</name>
    <dbReference type="NCBI Taxonomy" id="506608"/>
    <lineage>
        <taxon>Eukaryota</taxon>
        <taxon>Metazoa</taxon>
        <taxon>Ecdysozoa</taxon>
        <taxon>Arthropoda</taxon>
        <taxon>Hexapoda</taxon>
        <taxon>Insecta</taxon>
        <taxon>Pterygota</taxon>
        <taxon>Neoptera</taxon>
        <taxon>Paraneoptera</taxon>
        <taxon>Hemiptera</taxon>
        <taxon>Sternorrhyncha</taxon>
        <taxon>Aphidomorpha</taxon>
        <taxon>Aphidoidea</taxon>
        <taxon>Aphididae</taxon>
        <taxon>Lachninae</taxon>
        <taxon>Cinara</taxon>
    </lineage>
</organism>
<keyword evidence="3" id="KW-1185">Reference proteome</keyword>
<reference evidence="2 3" key="1">
    <citation type="submission" date="2019-08" db="EMBL/GenBank/DDBJ databases">
        <authorList>
            <person name="Alioto T."/>
            <person name="Alioto T."/>
            <person name="Gomez Garrido J."/>
        </authorList>
    </citation>
    <scope>NUCLEOTIDE SEQUENCE [LARGE SCALE GENOMIC DNA]</scope>
</reference>
<dbReference type="EMBL" id="CABPRJ010000004">
    <property type="protein sequence ID" value="VVC24623.1"/>
    <property type="molecule type" value="Genomic_DNA"/>
</dbReference>
<proteinExistence type="predicted"/>